<keyword evidence="1" id="KW-0255">Endonuclease</keyword>
<organism evidence="1 2">
    <name type="scientific">Operophtera brumata</name>
    <name type="common">Winter moth</name>
    <name type="synonym">Phalaena brumata</name>
    <dbReference type="NCBI Taxonomy" id="104452"/>
    <lineage>
        <taxon>Eukaryota</taxon>
        <taxon>Metazoa</taxon>
        <taxon>Ecdysozoa</taxon>
        <taxon>Arthropoda</taxon>
        <taxon>Hexapoda</taxon>
        <taxon>Insecta</taxon>
        <taxon>Pterygota</taxon>
        <taxon>Neoptera</taxon>
        <taxon>Endopterygota</taxon>
        <taxon>Lepidoptera</taxon>
        <taxon>Glossata</taxon>
        <taxon>Ditrysia</taxon>
        <taxon>Geometroidea</taxon>
        <taxon>Geometridae</taxon>
        <taxon>Larentiinae</taxon>
        <taxon>Operophtera</taxon>
    </lineage>
</organism>
<evidence type="ECO:0000313" key="1">
    <source>
        <dbReference type="EMBL" id="KOB63369.1"/>
    </source>
</evidence>
<keyword evidence="2" id="KW-1185">Reference proteome</keyword>
<reference evidence="1 2" key="1">
    <citation type="journal article" date="2015" name="Genome Biol. Evol.">
        <title>The genome of winter moth (Operophtera brumata) provides a genomic perspective on sexual dimorphism and phenology.</title>
        <authorList>
            <person name="Derks M.F."/>
            <person name="Smit S."/>
            <person name="Salis L."/>
            <person name="Schijlen E."/>
            <person name="Bossers A."/>
            <person name="Mateman C."/>
            <person name="Pijl A.S."/>
            <person name="de Ridder D."/>
            <person name="Groenen M.A."/>
            <person name="Visser M.E."/>
            <person name="Megens H.J."/>
        </authorList>
    </citation>
    <scope>NUCLEOTIDE SEQUENCE [LARGE SCALE GENOMIC DNA]</scope>
    <source>
        <strain evidence="1">WM2013NL</strain>
        <tissue evidence="1">Head and thorax</tissue>
    </source>
</reference>
<dbReference type="AlphaFoldDB" id="A0A0L7KKF7"/>
<keyword evidence="1" id="KW-0548">Nucleotidyltransferase</keyword>
<dbReference type="EMBL" id="JTDY01009512">
    <property type="protein sequence ID" value="KOB63369.1"/>
    <property type="molecule type" value="Genomic_DNA"/>
</dbReference>
<accession>A0A0L7KKF7</accession>
<protein>
    <submittedName>
        <fullName evidence="1">Endonuclease-reverse transcriptase</fullName>
    </submittedName>
</protein>
<name>A0A0L7KKF7_OPEBR</name>
<sequence length="107" mass="12476">MKIIEKYLEHSGAVKRAYKHLNNSKQLLSQLKNKEGEIVTNRKELMQIETDFYKDLYTKTDPLPNHHNNIIVPRNDEPVPEFHENEILQSIKQLKPEKSPGLDGITN</sequence>
<dbReference type="GO" id="GO:0004519">
    <property type="term" value="F:endonuclease activity"/>
    <property type="evidence" value="ECO:0007669"/>
    <property type="project" value="UniProtKB-KW"/>
</dbReference>
<comment type="caution">
    <text evidence="1">The sequence shown here is derived from an EMBL/GenBank/DDBJ whole genome shotgun (WGS) entry which is preliminary data.</text>
</comment>
<keyword evidence="1" id="KW-0695">RNA-directed DNA polymerase</keyword>
<dbReference type="Proteomes" id="UP000037510">
    <property type="component" value="Unassembled WGS sequence"/>
</dbReference>
<gene>
    <name evidence="1" type="ORF">OBRU01_24858</name>
</gene>
<evidence type="ECO:0000313" key="2">
    <source>
        <dbReference type="Proteomes" id="UP000037510"/>
    </source>
</evidence>
<keyword evidence="1" id="KW-0808">Transferase</keyword>
<keyword evidence="1" id="KW-0378">Hydrolase</keyword>
<dbReference type="GO" id="GO:0003964">
    <property type="term" value="F:RNA-directed DNA polymerase activity"/>
    <property type="evidence" value="ECO:0007669"/>
    <property type="project" value="UniProtKB-KW"/>
</dbReference>
<keyword evidence="1" id="KW-0540">Nuclease</keyword>
<proteinExistence type="predicted"/>